<feature type="compositionally biased region" description="Low complexity" evidence="1">
    <location>
        <begin position="720"/>
        <end position="740"/>
    </location>
</feature>
<feature type="region of interest" description="Disordered" evidence="1">
    <location>
        <begin position="703"/>
        <end position="749"/>
    </location>
</feature>
<feature type="compositionally biased region" description="Low complexity" evidence="1">
    <location>
        <begin position="333"/>
        <end position="386"/>
    </location>
</feature>
<evidence type="ECO:0008006" key="4">
    <source>
        <dbReference type="Google" id="ProtNLM"/>
    </source>
</evidence>
<evidence type="ECO:0000313" key="2">
    <source>
        <dbReference type="EMBL" id="AUX42002.1"/>
    </source>
</evidence>
<feature type="compositionally biased region" description="Low complexity" evidence="1">
    <location>
        <begin position="565"/>
        <end position="625"/>
    </location>
</feature>
<feature type="compositionally biased region" description="Basic and acidic residues" evidence="1">
    <location>
        <begin position="310"/>
        <end position="332"/>
    </location>
</feature>
<evidence type="ECO:0000256" key="1">
    <source>
        <dbReference type="SAM" id="MobiDB-lite"/>
    </source>
</evidence>
<feature type="compositionally biased region" description="Basic and acidic residues" evidence="1">
    <location>
        <begin position="460"/>
        <end position="478"/>
    </location>
</feature>
<accession>A0A2L0ERW9</accession>
<feature type="region of interest" description="Disordered" evidence="1">
    <location>
        <begin position="58"/>
        <end position="521"/>
    </location>
</feature>
<feature type="compositionally biased region" description="Basic and acidic residues" evidence="1">
    <location>
        <begin position="387"/>
        <end position="396"/>
    </location>
</feature>
<dbReference type="Proteomes" id="UP000238348">
    <property type="component" value="Chromosome"/>
</dbReference>
<feature type="compositionally biased region" description="Low complexity" evidence="1">
    <location>
        <begin position="204"/>
        <end position="219"/>
    </location>
</feature>
<feature type="compositionally biased region" description="Low complexity" evidence="1">
    <location>
        <begin position="67"/>
        <end position="82"/>
    </location>
</feature>
<proteinExistence type="predicted"/>
<dbReference type="EMBL" id="CP012673">
    <property type="protein sequence ID" value="AUX42002.1"/>
    <property type="molecule type" value="Genomic_DNA"/>
</dbReference>
<dbReference type="RefSeq" id="WP_159396985.1">
    <property type="nucleotide sequence ID" value="NZ_CP012673.1"/>
</dbReference>
<feature type="region of interest" description="Disordered" evidence="1">
    <location>
        <begin position="559"/>
        <end position="635"/>
    </location>
</feature>
<name>A0A2L0ERW9_SORCE</name>
<protein>
    <recommendedName>
        <fullName evidence="4">PEGA domain-containing protein</fullName>
    </recommendedName>
</protein>
<sequence length="749" mass="75287">MNVAEKVATLEALLQRVQRNAAAPRTRSQLQVSPELAPHRGEAPGAIVNDTAGAALLDARPGPIDTSTANDARSAAAASAVAPGKPRAPEPILDDVFGGVDGSSPPGDARQVAALGVSPQAAKQAAAPAPQQPAAKTPQQPAVKTPAAATPTAATGKAPAPAVKPAATPAPARAPAPPPSSPGRPAAARPAPVVDLPRAEARDAAAPTAQETYRPPAELAEPKPKEAVRPAAKAATPAARSAGQGRDAVGAGAVPPARGSSPRAETKPFFPQEDLTARAKPAESDSELSFAGLLPDEPVPQKPVVAPKMPAERRPAPEAAAPERRPALDRAEAAPARTTPTPAAKEAAAAPEALAARAQPVDEAATPRTPAETAAAAARRSAIGEPAIDRELSRDMVDDEPTVIRGMLEDEPTVIRSRPEGLEDEETAVRSARSEAQAMARLVQDQETVEAAPGVLPKEAAGEPERASRPKALERDLLPKVITRDPPIAATAKQEPKQSELVTTRPPADTRTVTERPPAARPRTGLRIAAVALLLAAAGAAVGYRLGWFGAEPAPAPLPDTSQGAVQDVTAQPPAAATTAPAAEPASAPAETAAATQQAVDTAAPAASAAPTASAAPAADAAPTAGNPEDLPASRGHLVVNSPQLASVYLNGTLAGNTGDTLEVPCGTRNVRLGKQTTDKTATPTWLSSGQAVIVGCRKKTVVSMSPGADSPSPKRKSNAAPAGEGAAPAAPAPAEGTTPPAAPADPAP</sequence>
<gene>
    <name evidence="2" type="ORF">SOCE26_034270</name>
</gene>
<feature type="compositionally biased region" description="Low complexity" evidence="1">
    <location>
        <begin position="229"/>
        <end position="259"/>
    </location>
</feature>
<dbReference type="OrthoDB" id="5508577at2"/>
<feature type="region of interest" description="Disordered" evidence="1">
    <location>
        <begin position="21"/>
        <end position="44"/>
    </location>
</feature>
<organism evidence="2 3">
    <name type="scientific">Sorangium cellulosum</name>
    <name type="common">Polyangium cellulosum</name>
    <dbReference type="NCBI Taxonomy" id="56"/>
    <lineage>
        <taxon>Bacteria</taxon>
        <taxon>Pseudomonadati</taxon>
        <taxon>Myxococcota</taxon>
        <taxon>Polyangia</taxon>
        <taxon>Polyangiales</taxon>
        <taxon>Polyangiaceae</taxon>
        <taxon>Sorangium</taxon>
    </lineage>
</organism>
<feature type="compositionally biased region" description="Low complexity" evidence="1">
    <location>
        <begin position="119"/>
        <end position="171"/>
    </location>
</feature>
<dbReference type="AlphaFoldDB" id="A0A2L0ERW9"/>
<feature type="compositionally biased region" description="Pro residues" evidence="1">
    <location>
        <begin position="172"/>
        <end position="182"/>
    </location>
</feature>
<evidence type="ECO:0000313" key="3">
    <source>
        <dbReference type="Proteomes" id="UP000238348"/>
    </source>
</evidence>
<reference evidence="2 3" key="1">
    <citation type="submission" date="2015-09" db="EMBL/GenBank/DDBJ databases">
        <title>Sorangium comparison.</title>
        <authorList>
            <person name="Zaburannyi N."/>
            <person name="Bunk B."/>
            <person name="Overmann J."/>
            <person name="Mueller R."/>
        </authorList>
    </citation>
    <scope>NUCLEOTIDE SEQUENCE [LARGE SCALE GENOMIC DNA]</scope>
    <source>
        <strain evidence="2 3">So ce26</strain>
    </source>
</reference>
<feature type="compositionally biased region" description="Low complexity" evidence="1">
    <location>
        <begin position="183"/>
        <end position="196"/>
    </location>
</feature>